<protein>
    <recommendedName>
        <fullName evidence="3">IrrE N-terminal-like domain-containing protein</fullName>
    </recommendedName>
</protein>
<dbReference type="Proteomes" id="UP000095392">
    <property type="component" value="Unassembled WGS sequence"/>
</dbReference>
<keyword evidence="2" id="KW-1185">Reference proteome</keyword>
<accession>A0AB36FKV7</accession>
<evidence type="ECO:0008006" key="3">
    <source>
        <dbReference type="Google" id="ProtNLM"/>
    </source>
</evidence>
<evidence type="ECO:0000313" key="1">
    <source>
        <dbReference type="EMBL" id="OES24803.1"/>
    </source>
</evidence>
<evidence type="ECO:0000313" key="2">
    <source>
        <dbReference type="Proteomes" id="UP000095392"/>
    </source>
</evidence>
<proteinExistence type="predicted"/>
<dbReference type="EMBL" id="MIPY01000058">
    <property type="protein sequence ID" value="OES24803.1"/>
    <property type="molecule type" value="Genomic_DNA"/>
</dbReference>
<comment type="caution">
    <text evidence="1">The sequence shown here is derived from an EMBL/GenBank/DDBJ whole genome shotgun (WGS) entry which is preliminary data.</text>
</comment>
<sequence length="196" mass="22620">MVDEATITTNWHVPLSDGNRILGECFDELKAFGLTQDDIPLIVKMVENPNYDYLPFVNIFSGRTDLDQHDYIHLVLGRGLMIKDEAFVLGFTAGSTNKVRTTEESLYAFFAKHVFPKEYQFSDDDVHVYRDAVKLGFISDCEPLDKVDFVAMRHLTIDEVRKAIGLEADLLEAYYRIEKRRYPDAKECQRNARERG</sequence>
<dbReference type="AlphaFoldDB" id="A0AB36FKV7"/>
<dbReference type="RefSeq" id="WP_069945310.1">
    <property type="nucleotide sequence ID" value="NZ_MIPW01000063.1"/>
</dbReference>
<reference evidence="1 2" key="1">
    <citation type="submission" date="2016-09" db="EMBL/GenBank/DDBJ databases">
        <title>Draft Genome Sequence of four Alteromonas macleodii strains isolated from copper coupons and grown long-term at elevated copper levels.</title>
        <authorList>
            <person name="Cusick K."/>
            <person name="Dale J."/>
            <person name="Little B."/>
            <person name="Biffinger J."/>
        </authorList>
    </citation>
    <scope>NUCLEOTIDE SEQUENCE [LARGE SCALE GENOMIC DNA]</scope>
    <source>
        <strain evidence="1 2">KCP01</strain>
    </source>
</reference>
<gene>
    <name evidence="1" type="ORF">BFV95_4562</name>
</gene>
<organism evidence="1 2">
    <name type="scientific">Alteromonas macleodii</name>
    <name type="common">Pseudoalteromonas macleodii</name>
    <dbReference type="NCBI Taxonomy" id="28108"/>
    <lineage>
        <taxon>Bacteria</taxon>
        <taxon>Pseudomonadati</taxon>
        <taxon>Pseudomonadota</taxon>
        <taxon>Gammaproteobacteria</taxon>
        <taxon>Alteromonadales</taxon>
        <taxon>Alteromonadaceae</taxon>
        <taxon>Alteromonas/Salinimonas group</taxon>
        <taxon>Alteromonas</taxon>
    </lineage>
</organism>
<name>A0AB36FKV7_ALTMA</name>